<dbReference type="GO" id="GO:0005737">
    <property type="term" value="C:cytoplasm"/>
    <property type="evidence" value="ECO:0007669"/>
    <property type="project" value="TreeGrafter"/>
</dbReference>
<keyword evidence="6" id="KW-1185">Reference proteome</keyword>
<dbReference type="Pfam" id="PF22725">
    <property type="entry name" value="GFO_IDH_MocA_C3"/>
    <property type="match status" value="1"/>
</dbReference>
<dbReference type="PANTHER" id="PTHR42840">
    <property type="entry name" value="NAD(P)-BINDING ROSSMANN-FOLD SUPERFAMILY PROTEIN-RELATED"/>
    <property type="match status" value="1"/>
</dbReference>
<gene>
    <name evidence="5" type="ORF">P5673_002788</name>
</gene>
<dbReference type="SUPFAM" id="SSF55347">
    <property type="entry name" value="Glyceraldehyde-3-phosphate dehydrogenase-like, C-terminal domain"/>
    <property type="match status" value="1"/>
</dbReference>
<dbReference type="InterPro" id="IPR036291">
    <property type="entry name" value="NAD(P)-bd_dom_sf"/>
</dbReference>
<evidence type="ECO:0000259" key="4">
    <source>
        <dbReference type="Pfam" id="PF22725"/>
    </source>
</evidence>
<protein>
    <submittedName>
        <fullName evidence="5">Myo-inositol 2-dehydrogenase</fullName>
    </submittedName>
</protein>
<dbReference type="GO" id="GO:0000166">
    <property type="term" value="F:nucleotide binding"/>
    <property type="evidence" value="ECO:0007669"/>
    <property type="project" value="InterPro"/>
</dbReference>
<dbReference type="GO" id="GO:0016491">
    <property type="term" value="F:oxidoreductase activity"/>
    <property type="evidence" value="ECO:0007669"/>
    <property type="project" value="UniProtKB-KW"/>
</dbReference>
<feature type="domain" description="Gfo/Idh/MocA-like oxidoreductase N-terminal" evidence="3">
    <location>
        <begin position="9"/>
        <end position="127"/>
    </location>
</feature>
<reference evidence="5" key="1">
    <citation type="journal article" date="2023" name="G3 (Bethesda)">
        <title>Whole genome assembly and annotation of the endangered Caribbean coral Acropora cervicornis.</title>
        <authorList>
            <person name="Selwyn J.D."/>
            <person name="Vollmer S.V."/>
        </authorList>
    </citation>
    <scope>NUCLEOTIDE SEQUENCE</scope>
    <source>
        <strain evidence="5">K2</strain>
    </source>
</reference>
<keyword evidence="2" id="KW-0560">Oxidoreductase</keyword>
<comment type="similarity">
    <text evidence="1">Belongs to the Gfo/Idh/MocA family.</text>
</comment>
<name>A0AAD9R488_ACRCE</name>
<evidence type="ECO:0000313" key="6">
    <source>
        <dbReference type="Proteomes" id="UP001249851"/>
    </source>
</evidence>
<sequence length="338" mass="37424">MNSKSPVGFVLFGMGRIGHTHANSLIREPLAQLKYIVDVEVDKVRKFVASNFLDTKIVPPSELETVLADSSVDAAVVCTPTDFHEDLVVRCLKAGKAVFCEKPIAKSLEAIERCYNIALSKNIPLFCGFNRRFDPTISSVAARVKNGDIGRVQIVKTTSRDFPMPPISYLKISGGMFHDCCVHDVDAICWLLGETPHTVFCFAHAFHPEIEEIKDVDTIMVVMKFPSGAMGQIDLSRHAIYGYDQRIEVFGGGGMVTSDNVPAFNSQMFNAGGKLQVSLKHSFCERYADSYVLEMNHFVNVIRNKESLLVSKDDVIRSWNVVGAIEKSFQSGKPVTLP</sequence>
<evidence type="ECO:0000256" key="2">
    <source>
        <dbReference type="ARBA" id="ARBA00023002"/>
    </source>
</evidence>
<feature type="domain" description="GFO/IDH/MocA-like oxidoreductase" evidence="4">
    <location>
        <begin position="140"/>
        <end position="256"/>
    </location>
</feature>
<dbReference type="SUPFAM" id="SSF51735">
    <property type="entry name" value="NAD(P)-binding Rossmann-fold domains"/>
    <property type="match status" value="1"/>
</dbReference>
<dbReference type="PANTHER" id="PTHR42840:SF3">
    <property type="entry name" value="BINDING ROSSMANN FOLD OXIDOREDUCTASE, PUTATIVE (AFU_ORTHOLOGUE AFUA_2G10240)-RELATED"/>
    <property type="match status" value="1"/>
</dbReference>
<dbReference type="Pfam" id="PF01408">
    <property type="entry name" value="GFO_IDH_MocA"/>
    <property type="match status" value="1"/>
</dbReference>
<evidence type="ECO:0000313" key="5">
    <source>
        <dbReference type="EMBL" id="KAK2572530.1"/>
    </source>
</evidence>
<organism evidence="5 6">
    <name type="scientific">Acropora cervicornis</name>
    <name type="common">Staghorn coral</name>
    <dbReference type="NCBI Taxonomy" id="6130"/>
    <lineage>
        <taxon>Eukaryota</taxon>
        <taxon>Metazoa</taxon>
        <taxon>Cnidaria</taxon>
        <taxon>Anthozoa</taxon>
        <taxon>Hexacorallia</taxon>
        <taxon>Scleractinia</taxon>
        <taxon>Astrocoeniina</taxon>
        <taxon>Acroporidae</taxon>
        <taxon>Acropora</taxon>
    </lineage>
</organism>
<evidence type="ECO:0000256" key="1">
    <source>
        <dbReference type="ARBA" id="ARBA00010928"/>
    </source>
</evidence>
<dbReference type="Gene3D" id="3.40.50.720">
    <property type="entry name" value="NAD(P)-binding Rossmann-like Domain"/>
    <property type="match status" value="1"/>
</dbReference>
<comment type="caution">
    <text evidence="5">The sequence shown here is derived from an EMBL/GenBank/DDBJ whole genome shotgun (WGS) entry which is preliminary data.</text>
</comment>
<accession>A0AAD9R488</accession>
<dbReference type="InterPro" id="IPR000683">
    <property type="entry name" value="Gfo/Idh/MocA-like_OxRdtase_N"/>
</dbReference>
<dbReference type="Gene3D" id="3.30.360.10">
    <property type="entry name" value="Dihydrodipicolinate Reductase, domain 2"/>
    <property type="match status" value="1"/>
</dbReference>
<dbReference type="Proteomes" id="UP001249851">
    <property type="component" value="Unassembled WGS sequence"/>
</dbReference>
<dbReference type="AlphaFoldDB" id="A0AAD9R488"/>
<dbReference type="GO" id="GO:0006740">
    <property type="term" value="P:NADPH regeneration"/>
    <property type="evidence" value="ECO:0007669"/>
    <property type="project" value="TreeGrafter"/>
</dbReference>
<dbReference type="InterPro" id="IPR055170">
    <property type="entry name" value="GFO_IDH_MocA-like_dom"/>
</dbReference>
<evidence type="ECO:0000259" key="3">
    <source>
        <dbReference type="Pfam" id="PF01408"/>
    </source>
</evidence>
<proteinExistence type="inferred from homology"/>
<reference evidence="5" key="2">
    <citation type="journal article" date="2023" name="Science">
        <title>Genomic signatures of disease resistance in endangered staghorn corals.</title>
        <authorList>
            <person name="Vollmer S.V."/>
            <person name="Selwyn J.D."/>
            <person name="Despard B.A."/>
            <person name="Roesel C.L."/>
        </authorList>
    </citation>
    <scope>NUCLEOTIDE SEQUENCE</scope>
    <source>
        <strain evidence="5">K2</strain>
    </source>
</reference>
<dbReference type="EMBL" id="JARQWQ010000004">
    <property type="protein sequence ID" value="KAK2572530.1"/>
    <property type="molecule type" value="Genomic_DNA"/>
</dbReference>